<evidence type="ECO:0000256" key="1">
    <source>
        <dbReference type="SAM" id="MobiDB-lite"/>
    </source>
</evidence>
<evidence type="ECO:0000313" key="3">
    <source>
        <dbReference type="Proteomes" id="UP001151752"/>
    </source>
</evidence>
<protein>
    <submittedName>
        <fullName evidence="2">Uncharacterized protein</fullName>
    </submittedName>
</protein>
<reference evidence="2" key="1">
    <citation type="submission" date="2022-11" db="EMBL/GenBank/DDBJ databases">
        <authorList>
            <person name="Hyden B.L."/>
            <person name="Feng K."/>
            <person name="Yates T."/>
            <person name="Jawdy S."/>
            <person name="Smart L.B."/>
            <person name="Muchero W."/>
        </authorList>
    </citation>
    <scope>NUCLEOTIDE SEQUENCE</scope>
    <source>
        <tissue evidence="2">Shoot tip</tissue>
    </source>
</reference>
<name>A0A9Q0Q7Y9_9ROSI</name>
<reference evidence="2" key="2">
    <citation type="journal article" date="2023" name="Int. J. Mol. Sci.">
        <title>De Novo Assembly and Annotation of 11 Diverse Shrub Willow (Salix) Genomes Reveals Novel Gene Organization in Sex-Linked Regions.</title>
        <authorList>
            <person name="Hyden B."/>
            <person name="Feng K."/>
            <person name="Yates T.B."/>
            <person name="Jawdy S."/>
            <person name="Cereghino C."/>
            <person name="Smart L.B."/>
            <person name="Muchero W."/>
        </authorList>
    </citation>
    <scope>NUCLEOTIDE SEQUENCE</scope>
    <source>
        <tissue evidence="2">Shoot tip</tissue>
    </source>
</reference>
<proteinExistence type="predicted"/>
<keyword evidence="3" id="KW-1185">Reference proteome</keyword>
<evidence type="ECO:0000313" key="2">
    <source>
        <dbReference type="EMBL" id="KAJ6701264.1"/>
    </source>
</evidence>
<gene>
    <name evidence="2" type="ORF">OIU74_012592</name>
</gene>
<organism evidence="2 3">
    <name type="scientific">Salix koriyanagi</name>
    <dbReference type="NCBI Taxonomy" id="2511006"/>
    <lineage>
        <taxon>Eukaryota</taxon>
        <taxon>Viridiplantae</taxon>
        <taxon>Streptophyta</taxon>
        <taxon>Embryophyta</taxon>
        <taxon>Tracheophyta</taxon>
        <taxon>Spermatophyta</taxon>
        <taxon>Magnoliopsida</taxon>
        <taxon>eudicotyledons</taxon>
        <taxon>Gunneridae</taxon>
        <taxon>Pentapetalae</taxon>
        <taxon>rosids</taxon>
        <taxon>fabids</taxon>
        <taxon>Malpighiales</taxon>
        <taxon>Salicaceae</taxon>
        <taxon>Saliceae</taxon>
        <taxon>Salix</taxon>
    </lineage>
</organism>
<sequence length="139" mass="15624">MSPTCSFDGSLHTAGLCCTPQRYPLHRHPHLLDSAPLQLRNPDSPAHLSTHLSRTSPRSPPKPWSCSQTASSTSAQATPYALCQKTHHSSTRRRISSTLLFDSTTRPIPKRVLSHLDSVFQLVRFNVLYQAREQRRGVR</sequence>
<accession>A0A9Q0Q7Y9</accession>
<feature type="region of interest" description="Disordered" evidence="1">
    <location>
        <begin position="35"/>
        <end position="78"/>
    </location>
</feature>
<dbReference type="AlphaFoldDB" id="A0A9Q0Q7Y9"/>
<feature type="compositionally biased region" description="Low complexity" evidence="1">
    <location>
        <begin position="67"/>
        <end position="78"/>
    </location>
</feature>
<dbReference type="Proteomes" id="UP001151752">
    <property type="component" value="Chromosome 1"/>
</dbReference>
<comment type="caution">
    <text evidence="2">The sequence shown here is derived from an EMBL/GenBank/DDBJ whole genome shotgun (WGS) entry which is preliminary data.</text>
</comment>
<dbReference type="EMBL" id="JAPFFM010000016">
    <property type="protein sequence ID" value="KAJ6701264.1"/>
    <property type="molecule type" value="Genomic_DNA"/>
</dbReference>